<sequence>MTNFSKRKINYSLTERVKQLHSEGYVYDFAVDTGKTVFCLQSNSAIENSAFTVKLIDQIYDQLFMGYKYIHAIETDTGEKGILLSPEIYFQHKLLNLS</sequence>
<reference evidence="1 2" key="1">
    <citation type="submission" date="2024-09" db="EMBL/GenBank/DDBJ databases">
        <authorList>
            <person name="Sun Q."/>
            <person name="Mori K."/>
        </authorList>
    </citation>
    <scope>NUCLEOTIDE SEQUENCE [LARGE SCALE GENOMIC DNA]</scope>
    <source>
        <strain evidence="1 2">NCAIM B.02415</strain>
    </source>
</reference>
<name>A0ABV6L369_9SPHI</name>
<keyword evidence="2" id="KW-1185">Reference proteome</keyword>
<evidence type="ECO:0000313" key="1">
    <source>
        <dbReference type="EMBL" id="MFC0513050.1"/>
    </source>
</evidence>
<dbReference type="RefSeq" id="WP_377020923.1">
    <property type="nucleotide sequence ID" value="NZ_JBHLTS010000004.1"/>
</dbReference>
<organism evidence="1 2">
    <name type="scientific">Mucilaginibacter angelicae</name>
    <dbReference type="NCBI Taxonomy" id="869718"/>
    <lineage>
        <taxon>Bacteria</taxon>
        <taxon>Pseudomonadati</taxon>
        <taxon>Bacteroidota</taxon>
        <taxon>Sphingobacteriia</taxon>
        <taxon>Sphingobacteriales</taxon>
        <taxon>Sphingobacteriaceae</taxon>
        <taxon>Mucilaginibacter</taxon>
    </lineage>
</organism>
<gene>
    <name evidence="1" type="ORF">ACFFGT_02525</name>
</gene>
<dbReference type="EMBL" id="JBHLTS010000004">
    <property type="protein sequence ID" value="MFC0513050.1"/>
    <property type="molecule type" value="Genomic_DNA"/>
</dbReference>
<proteinExistence type="predicted"/>
<protein>
    <submittedName>
        <fullName evidence="1">Uncharacterized protein</fullName>
    </submittedName>
</protein>
<accession>A0ABV6L369</accession>
<evidence type="ECO:0000313" key="2">
    <source>
        <dbReference type="Proteomes" id="UP001589828"/>
    </source>
</evidence>
<dbReference type="Proteomes" id="UP001589828">
    <property type="component" value="Unassembled WGS sequence"/>
</dbReference>
<comment type="caution">
    <text evidence="1">The sequence shown here is derived from an EMBL/GenBank/DDBJ whole genome shotgun (WGS) entry which is preliminary data.</text>
</comment>